<dbReference type="AlphaFoldDB" id="A0A0H3G3T4"/>
<dbReference type="PANTHER" id="PTHR23088:SF27">
    <property type="entry name" value="DEAMINATED GLUTATHIONE AMIDASE"/>
    <property type="match status" value="1"/>
</dbReference>
<feature type="domain" description="CN hydrolase" evidence="2">
    <location>
        <begin position="1"/>
        <end position="239"/>
    </location>
</feature>
<dbReference type="CDD" id="cd07581">
    <property type="entry name" value="nitrilase_3"/>
    <property type="match status" value="1"/>
</dbReference>
<dbReference type="Pfam" id="PF00795">
    <property type="entry name" value="CN_hydrolase"/>
    <property type="match status" value="1"/>
</dbReference>
<dbReference type="EMBL" id="CP002850">
    <property type="protein sequence ID" value="AEH63484.1"/>
    <property type="molecule type" value="Genomic_DNA"/>
</dbReference>
<organism evidence="3 4">
    <name type="scientific">Zymomonas mobilis subsp. mobilis (strain ATCC 10988 / DSM 424 / LMG 404 / NCIMB 8938 / NRRL B-806 / ZM1)</name>
    <dbReference type="NCBI Taxonomy" id="555217"/>
    <lineage>
        <taxon>Bacteria</taxon>
        <taxon>Pseudomonadati</taxon>
        <taxon>Pseudomonadota</taxon>
        <taxon>Alphaproteobacteria</taxon>
        <taxon>Sphingomonadales</taxon>
        <taxon>Zymomonadaceae</taxon>
        <taxon>Zymomonas</taxon>
    </lineage>
</organism>
<sequence>MKVALGQFAVQPDWHENLDICFDLIKRAAGKQADLLVLPEGILAQDMADPDLIPKTAQPLDGAFITRLAAETLKYPTLTIAGCLPIPDGKDRFYNTLLVIKNGQIIAQYRKLHLYDAFSHQESRSITAGDSLPPLVEIAGFKVGLMICYDLRFPELARRLVLEGADALILPAAWVKGSGKEAHWDILVKARALENTCYMIAVGECGQRNIGNSMVVDPLGVAIARAGEEPALIMAELFHKRIAHARDILPVLHNRRFLPPKFI</sequence>
<dbReference type="SUPFAM" id="SSF56317">
    <property type="entry name" value="Carbon-nitrogen hydrolase"/>
    <property type="match status" value="1"/>
</dbReference>
<dbReference type="PANTHER" id="PTHR23088">
    <property type="entry name" value="NITRILASE-RELATED"/>
    <property type="match status" value="1"/>
</dbReference>
<gene>
    <name evidence="3" type="ordered locus">Zmob_1670</name>
</gene>
<proteinExistence type="inferred from homology"/>
<evidence type="ECO:0000259" key="2">
    <source>
        <dbReference type="PROSITE" id="PS50263"/>
    </source>
</evidence>
<accession>A0A0H3G3T4</accession>
<dbReference type="Proteomes" id="UP000001494">
    <property type="component" value="Chromosome"/>
</dbReference>
<dbReference type="HOGENOM" id="CLU_030130_1_2_5"/>
<comment type="similarity">
    <text evidence="1">Belongs to the carbon-nitrogen hydrolase superfamily. NIT1/NIT2 family.</text>
</comment>
<dbReference type="eggNOG" id="COG0388">
    <property type="taxonomic scope" value="Bacteria"/>
</dbReference>
<dbReference type="NCBIfam" id="NF033621">
    <property type="entry name" value="de_GSH_amidase"/>
    <property type="match status" value="1"/>
</dbReference>
<reference evidence="3 4" key="1">
    <citation type="journal article" date="2011" name="J. Bacteriol.">
        <title>Genome sequence of the ethanol-producing Zymomonas mobilis subsp. mobilis lectotype strain ATCC 10988.</title>
        <authorList>
            <person name="Pappas K.M."/>
            <person name="Kouvelis V.N."/>
            <person name="Saunders E."/>
            <person name="Brettin T.S."/>
            <person name="Bruce D."/>
            <person name="Detter C."/>
            <person name="Balakireva M."/>
            <person name="Han C.S."/>
            <person name="Savvakis G."/>
            <person name="Kyrpides N.C."/>
            <person name="Typas M.A."/>
        </authorList>
    </citation>
    <scope>NUCLEOTIDE SEQUENCE [LARGE SCALE GENOMIC DNA]</scope>
    <source>
        <strain evidence="4">ATCC 10988 / DSM 424 / CCUG 17860 / LMG 404 / NCIMB 8938 / NRRL B-806 / ZM1</strain>
    </source>
</reference>
<name>A0A0H3G3T4_ZYMMA</name>
<keyword evidence="3" id="KW-0808">Transferase</keyword>
<dbReference type="GO" id="GO:0016746">
    <property type="term" value="F:acyltransferase activity"/>
    <property type="evidence" value="ECO:0007669"/>
    <property type="project" value="UniProtKB-KW"/>
</dbReference>
<dbReference type="InterPro" id="IPR003010">
    <property type="entry name" value="C-N_Hydrolase"/>
</dbReference>
<dbReference type="InterPro" id="IPR047999">
    <property type="entry name" value="De_GSH_amidase"/>
</dbReference>
<keyword evidence="3" id="KW-0449">Lipoprotein</keyword>
<protein>
    <submittedName>
        <fullName evidence="3">Nitrilase/cyanide hydratase and apolipoprotein N-acyltransferase</fullName>
    </submittedName>
</protein>
<dbReference type="InterPro" id="IPR001110">
    <property type="entry name" value="UPF0012_CS"/>
</dbReference>
<evidence type="ECO:0000313" key="3">
    <source>
        <dbReference type="EMBL" id="AEH63484.1"/>
    </source>
</evidence>
<dbReference type="InterPro" id="IPR036526">
    <property type="entry name" value="C-N_Hydrolase_sf"/>
</dbReference>
<dbReference type="PROSITE" id="PS01227">
    <property type="entry name" value="UPF0012"/>
    <property type="match status" value="1"/>
</dbReference>
<dbReference type="OrthoDB" id="9811121at2"/>
<dbReference type="KEGG" id="zmm:Zmob_1670"/>
<dbReference type="PROSITE" id="PS50263">
    <property type="entry name" value="CN_HYDROLASE"/>
    <property type="match status" value="1"/>
</dbReference>
<dbReference type="Gene3D" id="3.60.110.10">
    <property type="entry name" value="Carbon-nitrogen hydrolase"/>
    <property type="match status" value="1"/>
</dbReference>
<evidence type="ECO:0000313" key="4">
    <source>
        <dbReference type="Proteomes" id="UP000001494"/>
    </source>
</evidence>
<keyword evidence="3" id="KW-0012">Acyltransferase</keyword>
<evidence type="ECO:0000256" key="1">
    <source>
        <dbReference type="ARBA" id="ARBA00010613"/>
    </source>
</evidence>